<sequence length="100" mass="11235">MYEIINDEAMENVVRDAFDQDYTDELDVERKLGQRHHGNPSSSSPCITPIYVIQRVIHRSFYESYTTVCESLSVLVAIIQKGVGGLQHRTGHDIGPPSTT</sequence>
<organism evidence="1 2">
    <name type="scientific">Talaromyces stipitatus (strain ATCC 10500 / CBS 375.48 / QM 6759 / NRRL 1006)</name>
    <name type="common">Penicillium stipitatum</name>
    <dbReference type="NCBI Taxonomy" id="441959"/>
    <lineage>
        <taxon>Eukaryota</taxon>
        <taxon>Fungi</taxon>
        <taxon>Dikarya</taxon>
        <taxon>Ascomycota</taxon>
        <taxon>Pezizomycotina</taxon>
        <taxon>Eurotiomycetes</taxon>
        <taxon>Eurotiomycetidae</taxon>
        <taxon>Eurotiales</taxon>
        <taxon>Trichocomaceae</taxon>
        <taxon>Talaromyces</taxon>
        <taxon>Talaromyces sect. Talaromyces</taxon>
    </lineage>
</organism>
<protein>
    <submittedName>
        <fullName evidence="1">Uncharacterized protein</fullName>
    </submittedName>
</protein>
<dbReference type="HOGENOM" id="CLU_2307946_0_0_1"/>
<gene>
    <name evidence="1" type="ORF">TSTA_048890</name>
</gene>
<name>B8ML33_TALSN</name>
<dbReference type="RefSeq" id="XP_002485402.1">
    <property type="nucleotide sequence ID" value="XM_002485357.1"/>
</dbReference>
<evidence type="ECO:0000313" key="1">
    <source>
        <dbReference type="EMBL" id="EED15449.1"/>
    </source>
</evidence>
<dbReference type="Proteomes" id="UP000001745">
    <property type="component" value="Unassembled WGS sequence"/>
</dbReference>
<dbReference type="EMBL" id="EQ962657">
    <property type="protein sequence ID" value="EED15449.1"/>
    <property type="molecule type" value="Genomic_DNA"/>
</dbReference>
<dbReference type="OrthoDB" id="4225887at2759"/>
<dbReference type="GeneID" id="8100605"/>
<evidence type="ECO:0000313" key="2">
    <source>
        <dbReference type="Proteomes" id="UP000001745"/>
    </source>
</evidence>
<proteinExistence type="predicted"/>
<dbReference type="VEuPathDB" id="FungiDB:TSTA_048890"/>
<reference evidence="2" key="1">
    <citation type="journal article" date="2015" name="Genome Announc.">
        <title>Genome sequence of the AIDS-associated pathogen Penicillium marneffei (ATCC18224) and its near taxonomic relative Talaromyces stipitatus (ATCC10500).</title>
        <authorList>
            <person name="Nierman W.C."/>
            <person name="Fedorova-Abrams N.D."/>
            <person name="Andrianopoulos A."/>
        </authorList>
    </citation>
    <scope>NUCLEOTIDE SEQUENCE [LARGE SCALE GENOMIC DNA]</scope>
    <source>
        <strain evidence="2">ATCC 10500 / CBS 375.48 / QM 6759 / NRRL 1006</strain>
    </source>
</reference>
<accession>B8ML33</accession>
<dbReference type="InParanoid" id="B8ML33"/>
<dbReference type="AlphaFoldDB" id="B8ML33"/>
<keyword evidence="2" id="KW-1185">Reference proteome</keyword>